<protein>
    <recommendedName>
        <fullName evidence="4">Trehalose operon repressor</fullName>
    </recommendedName>
</protein>
<proteinExistence type="predicted"/>
<feature type="domain" description="HTH gntR-type" evidence="5">
    <location>
        <begin position="12"/>
        <end position="80"/>
    </location>
</feature>
<dbReference type="EMBL" id="AZFN01000014">
    <property type="protein sequence ID" value="KRM01946.1"/>
    <property type="molecule type" value="Genomic_DNA"/>
</dbReference>
<name>A0A0R1V8Z0_9LACO</name>
<dbReference type="InterPro" id="IPR036390">
    <property type="entry name" value="WH_DNA-bd_sf"/>
</dbReference>
<organism evidence="6 7">
    <name type="scientific">Limosilactobacillus gastricus DSM 16045</name>
    <dbReference type="NCBI Taxonomy" id="1423749"/>
    <lineage>
        <taxon>Bacteria</taxon>
        <taxon>Bacillati</taxon>
        <taxon>Bacillota</taxon>
        <taxon>Bacilli</taxon>
        <taxon>Lactobacillales</taxon>
        <taxon>Lactobacillaceae</taxon>
        <taxon>Limosilactobacillus</taxon>
    </lineage>
</organism>
<keyword evidence="2" id="KW-0238">DNA-binding</keyword>
<dbReference type="Proteomes" id="UP000051739">
    <property type="component" value="Unassembled WGS sequence"/>
</dbReference>
<accession>A0A0R1V8Z0</accession>
<gene>
    <name evidence="6" type="ORF">FC60_GL000430</name>
</gene>
<dbReference type="PROSITE" id="PS50949">
    <property type="entry name" value="HTH_GNTR"/>
    <property type="match status" value="1"/>
</dbReference>
<dbReference type="NCBIfam" id="TIGR02404">
    <property type="entry name" value="trehalos_R_Bsub"/>
    <property type="match status" value="1"/>
</dbReference>
<dbReference type="GO" id="GO:0003700">
    <property type="term" value="F:DNA-binding transcription factor activity"/>
    <property type="evidence" value="ECO:0007669"/>
    <property type="project" value="UniProtKB-UniRule"/>
</dbReference>
<comment type="caution">
    <text evidence="6">The sequence shown here is derived from an EMBL/GenBank/DDBJ whole genome shotgun (WGS) entry which is preliminary data.</text>
</comment>
<dbReference type="Pfam" id="PF00392">
    <property type="entry name" value="GntR"/>
    <property type="match status" value="1"/>
</dbReference>
<evidence type="ECO:0000313" key="7">
    <source>
        <dbReference type="Proteomes" id="UP000051739"/>
    </source>
</evidence>
<dbReference type="AlphaFoldDB" id="A0A0R1V8Z0"/>
<keyword evidence="3" id="KW-0804">Transcription</keyword>
<dbReference type="SUPFAM" id="SSF46785">
    <property type="entry name" value="Winged helix' DNA-binding domain"/>
    <property type="match status" value="1"/>
</dbReference>
<keyword evidence="1" id="KW-0805">Transcription regulation</keyword>
<dbReference type="PANTHER" id="PTHR44846:SF12">
    <property type="entry name" value="HTH-TYPE TRANSCRIPTIONAL REGULATOR TRER"/>
    <property type="match status" value="1"/>
</dbReference>
<dbReference type="InterPro" id="IPR011663">
    <property type="entry name" value="UTRA"/>
</dbReference>
<dbReference type="InterPro" id="IPR028978">
    <property type="entry name" value="Chorismate_lyase_/UTRA_dom_sf"/>
</dbReference>
<dbReference type="SUPFAM" id="SSF64288">
    <property type="entry name" value="Chorismate lyase-like"/>
    <property type="match status" value="1"/>
</dbReference>
<evidence type="ECO:0000256" key="2">
    <source>
        <dbReference type="ARBA" id="ARBA00023125"/>
    </source>
</evidence>
<evidence type="ECO:0000313" key="6">
    <source>
        <dbReference type="EMBL" id="KRM01946.1"/>
    </source>
</evidence>
<dbReference type="InterPro" id="IPR012770">
    <property type="entry name" value="TreR"/>
</dbReference>
<evidence type="ECO:0000259" key="5">
    <source>
        <dbReference type="PROSITE" id="PS50949"/>
    </source>
</evidence>
<dbReference type="PANTHER" id="PTHR44846">
    <property type="entry name" value="MANNOSYL-D-GLYCERATE TRANSPORT/METABOLISM SYSTEM REPRESSOR MNGR-RELATED"/>
    <property type="match status" value="1"/>
</dbReference>
<evidence type="ECO:0000256" key="1">
    <source>
        <dbReference type="ARBA" id="ARBA00023015"/>
    </source>
</evidence>
<dbReference type="CDD" id="cd07377">
    <property type="entry name" value="WHTH_GntR"/>
    <property type="match status" value="1"/>
</dbReference>
<dbReference type="SMART" id="SM00345">
    <property type="entry name" value="HTH_GNTR"/>
    <property type="match status" value="1"/>
</dbReference>
<dbReference type="Gene3D" id="3.40.1410.10">
    <property type="entry name" value="Chorismate lyase-like"/>
    <property type="match status" value="1"/>
</dbReference>
<evidence type="ECO:0000256" key="4">
    <source>
        <dbReference type="NCBIfam" id="TIGR02404"/>
    </source>
</evidence>
<sequence>MMGKEVGVMSEISKQQLIVQDLAQKIHHHLYEVGDYLPSEYQLVDLYGASRNTIRKALDELTEMGFIQKIQGKGSVVLDFQRYAFPISGITSFKELNRSMGMNAHTKVLKQVILDQLPDDWSLPEVNTNKCFYLERLRLVDGEPSVYDLDCLLSPPVVNFPTLHDDDSVYEILENQMGLPISYATKEITVEAADRQIADQLRLGQAQLAVVVKSKVYLEDTSLVQLTISYHHPDKFRFIDFARRRKL</sequence>
<keyword evidence="7" id="KW-1185">Reference proteome</keyword>
<dbReference type="InterPro" id="IPR050679">
    <property type="entry name" value="Bact_HTH_transcr_reg"/>
</dbReference>
<dbReference type="Gene3D" id="1.10.10.10">
    <property type="entry name" value="Winged helix-like DNA-binding domain superfamily/Winged helix DNA-binding domain"/>
    <property type="match status" value="1"/>
</dbReference>
<dbReference type="InterPro" id="IPR036388">
    <property type="entry name" value="WH-like_DNA-bd_sf"/>
</dbReference>
<dbReference type="SMART" id="SM00866">
    <property type="entry name" value="UTRA"/>
    <property type="match status" value="1"/>
</dbReference>
<evidence type="ECO:0000256" key="3">
    <source>
        <dbReference type="ARBA" id="ARBA00023163"/>
    </source>
</evidence>
<reference evidence="6 7" key="1">
    <citation type="journal article" date="2015" name="Genome Announc.">
        <title>Expanding the biotechnology potential of lactobacilli through comparative genomics of 213 strains and associated genera.</title>
        <authorList>
            <person name="Sun Z."/>
            <person name="Harris H.M."/>
            <person name="McCann A."/>
            <person name="Guo C."/>
            <person name="Argimon S."/>
            <person name="Zhang W."/>
            <person name="Yang X."/>
            <person name="Jeffery I.B."/>
            <person name="Cooney J.C."/>
            <person name="Kagawa T.F."/>
            <person name="Liu W."/>
            <person name="Song Y."/>
            <person name="Salvetti E."/>
            <person name="Wrobel A."/>
            <person name="Rasinkangas P."/>
            <person name="Parkhill J."/>
            <person name="Rea M.C."/>
            <person name="O'Sullivan O."/>
            <person name="Ritari J."/>
            <person name="Douillard F.P."/>
            <person name="Paul Ross R."/>
            <person name="Yang R."/>
            <person name="Briner A.E."/>
            <person name="Felis G.E."/>
            <person name="de Vos W.M."/>
            <person name="Barrangou R."/>
            <person name="Klaenhammer T.R."/>
            <person name="Caufield P.W."/>
            <person name="Cui Y."/>
            <person name="Zhang H."/>
            <person name="O'Toole P.W."/>
        </authorList>
    </citation>
    <scope>NUCLEOTIDE SEQUENCE [LARGE SCALE GENOMIC DNA]</scope>
    <source>
        <strain evidence="6 7">DSM 16045</strain>
    </source>
</reference>
<dbReference type="GO" id="GO:0003677">
    <property type="term" value="F:DNA binding"/>
    <property type="evidence" value="ECO:0007669"/>
    <property type="project" value="UniProtKB-UniRule"/>
</dbReference>
<dbReference type="Pfam" id="PF07702">
    <property type="entry name" value="UTRA"/>
    <property type="match status" value="1"/>
</dbReference>
<dbReference type="PATRIC" id="fig|1423749.3.peg.433"/>
<dbReference type="PRINTS" id="PR00035">
    <property type="entry name" value="HTHGNTR"/>
</dbReference>
<dbReference type="InterPro" id="IPR000524">
    <property type="entry name" value="Tscrpt_reg_HTH_GntR"/>
</dbReference>
<dbReference type="GO" id="GO:0045892">
    <property type="term" value="P:negative regulation of DNA-templated transcription"/>
    <property type="evidence" value="ECO:0007669"/>
    <property type="project" value="TreeGrafter"/>
</dbReference>